<evidence type="ECO:0000313" key="1">
    <source>
        <dbReference type="EMBL" id="SFP85682.1"/>
    </source>
</evidence>
<dbReference type="Proteomes" id="UP000199227">
    <property type="component" value="Unassembled WGS sequence"/>
</dbReference>
<accession>A0A1I5TRH6</accession>
<protein>
    <submittedName>
        <fullName evidence="1">Uncharacterized protein</fullName>
    </submittedName>
</protein>
<name>A0A1I5TRH6_9BACT</name>
<organism evidence="1 2">
    <name type="scientific">Hydrogenimonas thermophila</name>
    <dbReference type="NCBI Taxonomy" id="223786"/>
    <lineage>
        <taxon>Bacteria</taxon>
        <taxon>Pseudomonadati</taxon>
        <taxon>Campylobacterota</taxon>
        <taxon>Epsilonproteobacteria</taxon>
        <taxon>Campylobacterales</taxon>
        <taxon>Hydrogenimonadaceae</taxon>
        <taxon>Hydrogenimonas</taxon>
    </lineage>
</organism>
<keyword evidence="2" id="KW-1185">Reference proteome</keyword>
<proteinExistence type="predicted"/>
<dbReference type="EMBL" id="FOXB01000047">
    <property type="protein sequence ID" value="SFP85682.1"/>
    <property type="molecule type" value="Genomic_DNA"/>
</dbReference>
<evidence type="ECO:0000313" key="2">
    <source>
        <dbReference type="Proteomes" id="UP000199227"/>
    </source>
</evidence>
<dbReference type="STRING" id="223786.SAMN05216234_14712"/>
<dbReference type="AlphaFoldDB" id="A0A1I5TRH6"/>
<dbReference type="PROSITE" id="PS51257">
    <property type="entry name" value="PROKAR_LIPOPROTEIN"/>
    <property type="match status" value="1"/>
</dbReference>
<gene>
    <name evidence="1" type="ORF">SAMN05216234_14712</name>
</gene>
<dbReference type="RefSeq" id="WP_092913904.1">
    <property type="nucleotide sequence ID" value="NZ_FOXB01000047.1"/>
</dbReference>
<reference evidence="1 2" key="1">
    <citation type="submission" date="2016-10" db="EMBL/GenBank/DDBJ databases">
        <authorList>
            <person name="de Groot N.N."/>
        </authorList>
    </citation>
    <scope>NUCLEOTIDE SEQUENCE [LARGE SCALE GENOMIC DNA]</scope>
    <source>
        <strain evidence="1 2">EP1-55-1</strain>
    </source>
</reference>
<sequence>MSKLYKLMAFLAIGLTGCGGGGSTTSTSYITYDMWDYVVSDQNITKHFDLYDTDSNFNPTGGVYLNAGDLKETLLSSTSVKQEEIVNGNIINTEVLTVSDNYIKVENGNTLDRYRSIGSDFGGCTIAQHYDTYNPMDDYNFVDVIEIHCDDYSMFYAKGKGKILGQGIYTINGNTSYTISIANNISN</sequence>